<dbReference type="PANTHER" id="PTHR38137">
    <property type="entry name" value="PRC-BARREL DOMAIN PROTEIN"/>
    <property type="match status" value="1"/>
</dbReference>
<proteinExistence type="predicted"/>
<dbReference type="InterPro" id="IPR011033">
    <property type="entry name" value="PRC_barrel-like_sf"/>
</dbReference>
<evidence type="ECO:0000259" key="1">
    <source>
        <dbReference type="Pfam" id="PF05239"/>
    </source>
</evidence>
<dbReference type="PANTHER" id="PTHR38137:SF1">
    <property type="entry name" value="PRC-BARREL DOMAIN-CONTAINING PROTEIN"/>
    <property type="match status" value="1"/>
</dbReference>
<feature type="domain" description="PRC-barrel" evidence="1">
    <location>
        <begin position="6"/>
        <end position="81"/>
    </location>
</feature>
<dbReference type="OrthoDB" id="68960at2157"/>
<dbReference type="Pfam" id="PF05239">
    <property type="entry name" value="PRC"/>
    <property type="match status" value="1"/>
</dbReference>
<dbReference type="KEGG" id="rci:RCIX452"/>
<dbReference type="GeneID" id="5142773"/>
<dbReference type="SUPFAM" id="SSF50346">
    <property type="entry name" value="PRC-barrel domain"/>
    <property type="match status" value="1"/>
</dbReference>
<protein>
    <recommendedName>
        <fullName evidence="1">PRC-barrel domain-containing protein</fullName>
    </recommendedName>
</protein>
<gene>
    <name evidence="2" type="ORF">RCIX452</name>
</gene>
<evidence type="ECO:0000313" key="2">
    <source>
        <dbReference type="EMBL" id="CAJ35883.1"/>
    </source>
</evidence>
<dbReference type="AlphaFoldDB" id="Q0W6W0"/>
<organism evidence="2 3">
    <name type="scientific">Methanocella arvoryzae (strain DSM 22066 / NBRC 105507 / MRE50)</name>
    <dbReference type="NCBI Taxonomy" id="351160"/>
    <lineage>
        <taxon>Archaea</taxon>
        <taxon>Methanobacteriati</taxon>
        <taxon>Methanobacteriota</taxon>
        <taxon>Stenosarchaea group</taxon>
        <taxon>Methanomicrobia</taxon>
        <taxon>Methanocellales</taxon>
        <taxon>Methanocellaceae</taxon>
        <taxon>Methanocella</taxon>
    </lineage>
</organism>
<dbReference type="Proteomes" id="UP000000663">
    <property type="component" value="Chromosome"/>
</dbReference>
<reference evidence="2 3" key="1">
    <citation type="journal article" date="2006" name="Science">
        <title>Genome of rice cluster I archaea -- the key methane producers in the rice rhizosphere.</title>
        <authorList>
            <person name="Erkel C."/>
            <person name="Kube M."/>
            <person name="Reinhardt R."/>
            <person name="Liesack W."/>
        </authorList>
    </citation>
    <scope>NUCLEOTIDE SEQUENCE [LARGE SCALE GENOMIC DNA]</scope>
    <source>
        <strain evidence="3">DSM 22066 / NBRC 105507 / MRE50</strain>
    </source>
</reference>
<dbReference type="STRING" id="351160.RCIX452"/>
<name>Q0W6W0_METAR</name>
<dbReference type="Gene3D" id="2.30.30.240">
    <property type="entry name" value="PRC-barrel domain"/>
    <property type="match status" value="1"/>
</dbReference>
<dbReference type="RefSeq" id="WP_012036619.1">
    <property type="nucleotide sequence ID" value="NC_009464.1"/>
</dbReference>
<dbReference type="InterPro" id="IPR027275">
    <property type="entry name" value="PRC-brl_dom"/>
</dbReference>
<evidence type="ECO:0000313" key="3">
    <source>
        <dbReference type="Proteomes" id="UP000000663"/>
    </source>
</evidence>
<dbReference type="EMBL" id="AM114193">
    <property type="protein sequence ID" value="CAJ35883.1"/>
    <property type="molecule type" value="Genomic_DNA"/>
</dbReference>
<keyword evidence="3" id="KW-1185">Reference proteome</keyword>
<accession>Q0W6W0</accession>
<dbReference type="eggNOG" id="arCOG02155">
    <property type="taxonomic scope" value="Archaea"/>
</dbReference>
<sequence length="99" mass="10969">MVTDVASLFDLTVYTDKGYYIGKVYDVEIDASERRIHTLVVENYNRDIINEDTGFNVAESSKAKIPYRWVTAAADIVIIRHPARKSAASMASDADGLGL</sequence>